<dbReference type="AlphaFoldDB" id="A0A224XBS0"/>
<accession>A0A224XBS0</accession>
<feature type="signal peptide" evidence="1">
    <location>
        <begin position="1"/>
        <end position="23"/>
    </location>
</feature>
<feature type="chain" id="PRO_5012217476" evidence="1">
    <location>
        <begin position="24"/>
        <end position="72"/>
    </location>
</feature>
<keyword evidence="1" id="KW-0732">Signal</keyword>
<sequence>MKSQFAFLAFTLVLMQMFIQMEALIIRLPYIHPPPFKSLPKKRYGIGLTKLDDLVEPEISDADLDFLREIFK</sequence>
<proteinExistence type="predicted"/>
<dbReference type="EMBL" id="GFBG01000018">
    <property type="protein sequence ID" value="JAW07149.1"/>
    <property type="molecule type" value="Transcribed_RNA"/>
</dbReference>
<organism evidence="2">
    <name type="scientific">Megacormus gertschi</name>
    <dbReference type="NCBI Taxonomy" id="1843536"/>
    <lineage>
        <taxon>Eukaryota</taxon>
        <taxon>Metazoa</taxon>
        <taxon>Ecdysozoa</taxon>
        <taxon>Arthropoda</taxon>
        <taxon>Chelicerata</taxon>
        <taxon>Arachnida</taxon>
        <taxon>Scorpiones</taxon>
        <taxon>Iurida</taxon>
        <taxon>Chactoidea</taxon>
        <taxon>Euscorpiidae</taxon>
        <taxon>Megacorminae</taxon>
        <taxon>Megacormini</taxon>
        <taxon>Megacormus</taxon>
    </lineage>
</organism>
<evidence type="ECO:0000313" key="2">
    <source>
        <dbReference type="EMBL" id="JAW07149.1"/>
    </source>
</evidence>
<name>A0A224XBS0_9SCOR</name>
<protein>
    <submittedName>
        <fullName evidence="2">Putative Non Disulfide Bridge Peptide</fullName>
    </submittedName>
</protein>
<evidence type="ECO:0000256" key="1">
    <source>
        <dbReference type="SAM" id="SignalP"/>
    </source>
</evidence>
<reference evidence="2" key="1">
    <citation type="submission" date="2016-10" db="EMBL/GenBank/DDBJ databases">
        <title>Venom proteomic and venom gland transcriptomic analyses of the scorpion Megacormus gertschi Diaz-Najera, 1966 (Scorpiones: Euscorpiidae: Megacorminae).</title>
        <authorList>
            <person name="Santibanez-Lopez C.E."/>
            <person name="Cid-Uribe J.I."/>
            <person name="Zamudio F.Z."/>
            <person name="Batista C.V."/>
            <person name="Ortiz E."/>
            <person name="Possani L.D."/>
        </authorList>
    </citation>
    <scope>NUCLEOTIDE SEQUENCE</scope>
    <source>
        <tissue evidence="2">Venom gland</tissue>
    </source>
</reference>